<keyword evidence="2" id="KW-1185">Reference proteome</keyword>
<feature type="non-terminal residue" evidence="1">
    <location>
        <position position="118"/>
    </location>
</feature>
<sequence length="118" mass="13416">MFPYPSGSGLHVGHIRNYTIADALARFYRFQGYNVLMPIGWDAFGLPAEQYAIQTGNHPATFTQDNIKKFKEQLLKMGLAEYKEIPVYWCEKLGTVLANEEIKTIEGEKVSERGNFPV</sequence>
<dbReference type="Proteomes" id="UP000789920">
    <property type="component" value="Unassembled WGS sequence"/>
</dbReference>
<evidence type="ECO:0000313" key="2">
    <source>
        <dbReference type="Proteomes" id="UP000789920"/>
    </source>
</evidence>
<proteinExistence type="predicted"/>
<comment type="caution">
    <text evidence="1">The sequence shown here is derived from an EMBL/GenBank/DDBJ whole genome shotgun (WGS) entry which is preliminary data.</text>
</comment>
<name>A0ACA9PAQ7_9GLOM</name>
<protein>
    <submittedName>
        <fullName evidence="1">17855_t:CDS:1</fullName>
    </submittedName>
</protein>
<evidence type="ECO:0000313" key="1">
    <source>
        <dbReference type="EMBL" id="CAG8699664.1"/>
    </source>
</evidence>
<gene>
    <name evidence="1" type="ORF">RPERSI_LOCUS9960</name>
</gene>
<accession>A0ACA9PAQ7</accession>
<reference evidence="1" key="1">
    <citation type="submission" date="2021-06" db="EMBL/GenBank/DDBJ databases">
        <authorList>
            <person name="Kallberg Y."/>
            <person name="Tangrot J."/>
            <person name="Rosling A."/>
        </authorList>
    </citation>
    <scope>NUCLEOTIDE SEQUENCE</scope>
    <source>
        <strain evidence="1">MA461A</strain>
    </source>
</reference>
<organism evidence="1 2">
    <name type="scientific">Racocetra persica</name>
    <dbReference type="NCBI Taxonomy" id="160502"/>
    <lineage>
        <taxon>Eukaryota</taxon>
        <taxon>Fungi</taxon>
        <taxon>Fungi incertae sedis</taxon>
        <taxon>Mucoromycota</taxon>
        <taxon>Glomeromycotina</taxon>
        <taxon>Glomeromycetes</taxon>
        <taxon>Diversisporales</taxon>
        <taxon>Gigasporaceae</taxon>
        <taxon>Racocetra</taxon>
    </lineage>
</organism>
<dbReference type="EMBL" id="CAJVQC010019231">
    <property type="protein sequence ID" value="CAG8699664.1"/>
    <property type="molecule type" value="Genomic_DNA"/>
</dbReference>